<evidence type="ECO:0000256" key="9">
    <source>
        <dbReference type="ARBA" id="ARBA00029596"/>
    </source>
</evidence>
<evidence type="ECO:0000256" key="13">
    <source>
        <dbReference type="PIRSR" id="PIRSR605493-1"/>
    </source>
</evidence>
<evidence type="ECO:0000313" key="15">
    <source>
        <dbReference type="Proteomes" id="UP000075670"/>
    </source>
</evidence>
<feature type="binding site" evidence="13">
    <location>
        <position position="114"/>
    </location>
    <ligand>
        <name>substrate</name>
    </ligand>
</feature>
<dbReference type="PANTHER" id="PTHR33254:SF4">
    <property type="entry name" value="4-HYDROXY-4-METHYL-2-OXOGLUTARATE ALDOLASE 3-RELATED"/>
    <property type="match status" value="1"/>
</dbReference>
<comment type="subunit">
    <text evidence="4">Homotrimer.</text>
</comment>
<evidence type="ECO:0000256" key="4">
    <source>
        <dbReference type="ARBA" id="ARBA00011233"/>
    </source>
</evidence>
<gene>
    <name evidence="14" type="primary">proA_3</name>
    <name evidence="14" type="ORF">MOMUL_30030</name>
</gene>
<dbReference type="EMBL" id="LTBC01000026">
    <property type="protein sequence ID" value="KYH30615.1"/>
    <property type="molecule type" value="Genomic_DNA"/>
</dbReference>
<evidence type="ECO:0000256" key="7">
    <source>
        <dbReference type="ARBA" id="ARBA00016549"/>
    </source>
</evidence>
<protein>
    <recommendedName>
        <fullName evidence="7">Putative 4-hydroxy-4-methyl-2-oxoglutarate aldolase</fullName>
        <ecNumber evidence="6">4.1.1.112</ecNumber>
        <ecNumber evidence="5">4.1.3.17</ecNumber>
    </recommendedName>
    <alternativeName>
        <fullName evidence="11">Oxaloacetate decarboxylase</fullName>
    </alternativeName>
    <alternativeName>
        <fullName evidence="9">Regulator of ribonuclease activity homolog</fullName>
    </alternativeName>
    <alternativeName>
        <fullName evidence="10">RraA-like protein</fullName>
    </alternativeName>
</protein>
<dbReference type="RefSeq" id="WP_062286128.1">
    <property type="nucleotide sequence ID" value="NZ_LTBC01000026.1"/>
</dbReference>
<dbReference type="CDD" id="cd16841">
    <property type="entry name" value="RraA_family"/>
    <property type="match status" value="1"/>
</dbReference>
<dbReference type="Proteomes" id="UP000075670">
    <property type="component" value="Unassembled WGS sequence"/>
</dbReference>
<dbReference type="GO" id="GO:0046872">
    <property type="term" value="F:metal ion binding"/>
    <property type="evidence" value="ECO:0007669"/>
    <property type="project" value="UniProtKB-KW"/>
</dbReference>
<comment type="similarity">
    <text evidence="3">Belongs to the class II aldolase/RraA-like family.</text>
</comment>
<evidence type="ECO:0000256" key="11">
    <source>
        <dbReference type="ARBA" id="ARBA00032305"/>
    </source>
</evidence>
<dbReference type="GO" id="GO:0047443">
    <property type="term" value="F:4-hydroxy-4-methyl-2-oxoglutarate aldolase activity"/>
    <property type="evidence" value="ECO:0007669"/>
    <property type="project" value="UniProtKB-EC"/>
</dbReference>
<reference evidence="14 15" key="1">
    <citation type="submission" date="2016-02" db="EMBL/GenBank/DDBJ databases">
        <title>Genome sequence of Moorella mulderi DSM 14980.</title>
        <authorList>
            <person name="Poehlein A."/>
            <person name="Daniel R."/>
        </authorList>
    </citation>
    <scope>NUCLEOTIDE SEQUENCE [LARGE SCALE GENOMIC DNA]</scope>
    <source>
        <strain evidence="14 15">DSM 14980</strain>
    </source>
</reference>
<keyword evidence="14" id="KW-0456">Lyase</keyword>
<dbReference type="OrthoDB" id="9784786at2"/>
<evidence type="ECO:0000256" key="8">
    <source>
        <dbReference type="ARBA" id="ARBA00025046"/>
    </source>
</evidence>
<keyword evidence="15" id="KW-1185">Reference proteome</keyword>
<comment type="cofactor">
    <cofactor evidence="2">
        <name>a divalent metal cation</name>
        <dbReference type="ChEBI" id="CHEBI:60240"/>
    </cofactor>
</comment>
<evidence type="ECO:0000256" key="12">
    <source>
        <dbReference type="ARBA" id="ARBA00047973"/>
    </source>
</evidence>
<accession>A0A151ASN1</accession>
<dbReference type="PATRIC" id="fig|1122241.3.peg.3201"/>
<name>A0A151ASN1_9FIRM</name>
<comment type="function">
    <text evidence="8">Catalyzes the aldol cleavage of 4-hydroxy-4-methyl-2-oxoglutarate (HMG) into 2 molecules of pyruvate. Also contains a secondary oxaloacetate (OAA) decarboxylase activity due to the common pyruvate enolate transition state formed following C-C bond cleavage in the retro-aldol and decarboxylation reactions.</text>
</comment>
<dbReference type="EC" id="4.1.3.17" evidence="5"/>
<evidence type="ECO:0000256" key="3">
    <source>
        <dbReference type="ARBA" id="ARBA00008621"/>
    </source>
</evidence>
<evidence type="ECO:0000256" key="10">
    <source>
        <dbReference type="ARBA" id="ARBA00030169"/>
    </source>
</evidence>
<evidence type="ECO:0000256" key="6">
    <source>
        <dbReference type="ARBA" id="ARBA00012947"/>
    </source>
</evidence>
<evidence type="ECO:0000256" key="1">
    <source>
        <dbReference type="ARBA" id="ARBA00001342"/>
    </source>
</evidence>
<sequence length="214" mass="22992">MELKELVERFRKLATASVSDAVDKVTGERGFMTHEMKPIFNCKIVGPAVTVKEVFALKNEGPKLALQAIDSAEEGSVLVISAENAKDYALFGGLMGTGAKVNGFEGAVLDGGVRDVNELKELNFPVFSRSIVPSTTLGRIVTVASNIPVACGGVMVHPGDIIVGDTDGVVVVPRAKAEEVLLKAEEIEETERKQTEDIKELKSIVKAVEKWARI</sequence>
<dbReference type="GO" id="GO:0008948">
    <property type="term" value="F:oxaloacetate decarboxylase activity"/>
    <property type="evidence" value="ECO:0007669"/>
    <property type="project" value="UniProtKB-EC"/>
</dbReference>
<comment type="caution">
    <text evidence="14">The sequence shown here is derived from an EMBL/GenBank/DDBJ whole genome shotgun (WGS) entry which is preliminary data.</text>
</comment>
<dbReference type="EC" id="4.1.1.112" evidence="6"/>
<proteinExistence type="inferred from homology"/>
<dbReference type="InterPro" id="IPR036704">
    <property type="entry name" value="RraA/RraA-like_sf"/>
</dbReference>
<comment type="catalytic activity">
    <reaction evidence="12">
        <text>oxaloacetate + H(+) = pyruvate + CO2</text>
        <dbReference type="Rhea" id="RHEA:15641"/>
        <dbReference type="ChEBI" id="CHEBI:15361"/>
        <dbReference type="ChEBI" id="CHEBI:15378"/>
        <dbReference type="ChEBI" id="CHEBI:16452"/>
        <dbReference type="ChEBI" id="CHEBI:16526"/>
        <dbReference type="EC" id="4.1.1.112"/>
    </reaction>
</comment>
<feature type="binding site" evidence="13">
    <location>
        <position position="115"/>
    </location>
    <ligand>
        <name>Mg(2+)</name>
        <dbReference type="ChEBI" id="CHEBI:18420"/>
    </ligand>
</feature>
<evidence type="ECO:0000256" key="2">
    <source>
        <dbReference type="ARBA" id="ARBA00001968"/>
    </source>
</evidence>
<keyword evidence="13" id="KW-0479">Metal-binding</keyword>
<comment type="catalytic activity">
    <reaction evidence="1">
        <text>4-hydroxy-4-methyl-2-oxoglutarate = 2 pyruvate</text>
        <dbReference type="Rhea" id="RHEA:22748"/>
        <dbReference type="ChEBI" id="CHEBI:15361"/>
        <dbReference type="ChEBI" id="CHEBI:58276"/>
        <dbReference type="EC" id="4.1.3.17"/>
    </reaction>
</comment>
<keyword evidence="13" id="KW-0460">Magnesium</keyword>
<dbReference type="PANTHER" id="PTHR33254">
    <property type="entry name" value="4-HYDROXY-4-METHYL-2-OXOGLUTARATE ALDOLASE 3-RELATED"/>
    <property type="match status" value="1"/>
</dbReference>
<organism evidence="14 15">
    <name type="scientific">Moorella mulderi DSM 14980</name>
    <dbReference type="NCBI Taxonomy" id="1122241"/>
    <lineage>
        <taxon>Bacteria</taxon>
        <taxon>Bacillati</taxon>
        <taxon>Bacillota</taxon>
        <taxon>Clostridia</taxon>
        <taxon>Neomoorellales</taxon>
        <taxon>Neomoorellaceae</taxon>
        <taxon>Neomoorella</taxon>
    </lineage>
</organism>
<comment type="cofactor">
    <cofactor evidence="13">
        <name>Mg(2+)</name>
        <dbReference type="ChEBI" id="CHEBI:18420"/>
    </cofactor>
</comment>
<dbReference type="InterPro" id="IPR005493">
    <property type="entry name" value="RraA/RraA-like"/>
</dbReference>
<dbReference type="SUPFAM" id="SSF89562">
    <property type="entry name" value="RraA-like"/>
    <property type="match status" value="1"/>
</dbReference>
<dbReference type="AlphaFoldDB" id="A0A151ASN1"/>
<feature type="binding site" evidence="13">
    <location>
        <begin position="92"/>
        <end position="95"/>
    </location>
    <ligand>
        <name>substrate</name>
    </ligand>
</feature>
<evidence type="ECO:0000256" key="5">
    <source>
        <dbReference type="ARBA" id="ARBA00012213"/>
    </source>
</evidence>
<evidence type="ECO:0000313" key="14">
    <source>
        <dbReference type="EMBL" id="KYH30615.1"/>
    </source>
</evidence>
<dbReference type="Gene3D" id="3.50.30.40">
    <property type="entry name" value="Ribonuclease E inhibitor RraA/RraA-like"/>
    <property type="match status" value="1"/>
</dbReference>
<dbReference type="Pfam" id="PF03737">
    <property type="entry name" value="RraA-like"/>
    <property type="match status" value="1"/>
</dbReference>